<gene>
    <name evidence="9" type="ORF">JTJ23_05810</name>
</gene>
<dbReference type="SUPFAM" id="SSF46689">
    <property type="entry name" value="Homeodomain-like"/>
    <property type="match status" value="2"/>
</dbReference>
<dbReference type="GO" id="GO:0043565">
    <property type="term" value="F:sequence-specific DNA binding"/>
    <property type="evidence" value="ECO:0007669"/>
    <property type="project" value="InterPro"/>
</dbReference>
<dbReference type="InterPro" id="IPR009057">
    <property type="entry name" value="Homeodomain-like_sf"/>
</dbReference>
<dbReference type="SMART" id="SM00448">
    <property type="entry name" value="REC"/>
    <property type="match status" value="1"/>
</dbReference>
<evidence type="ECO:0000256" key="3">
    <source>
        <dbReference type="ARBA" id="ARBA00023125"/>
    </source>
</evidence>
<evidence type="ECO:0000256" key="4">
    <source>
        <dbReference type="ARBA" id="ARBA00023163"/>
    </source>
</evidence>
<sequence length="526" mass="60133">MNLLIVDDEYYTVESISNKIRTLRPDFFEIFCAYNLTQALEIFSTHPIDLMICDIEMPGGSGLELLDQIRQAHYETVCIFLTAYAKFEYISRAMKLSSSDYLLKPLDDHALLEALDKACAQCEKQQKDRVNTLHANYWKESELPLAEQFFLDLLNGSISSAPSEVMDEIRYRRLNVELIHQPFCPLLIQTGQKSVFAASDNRTLYEFALKNIAREYFFEPGELPLTIRALDGFYLLLLPASTHTRDSVAGRCRQALTDFVTHFPFSINFFVFQKICLPESLRDAFLALKQFAAKNVTYENHVFDLAQETRAAVPASSQPIPSDRWSDLLLSGKTEQLQIEVFAFLNQLKSSGTATREFLTGFYYQFLQLLFRQMDHPGSEDETFRRQITVASPEQTFSSFGALREWISNSLLLFTQSRQAAASQDTAVATVKAYIESHLSDELDRDTLAAMVYLNADYLSHLFKKDTGSSLINYIIDRRIAHSKELLAKGEMSIRDIAITCGFQNISYFSRQFKKSTGMTPRQFKN</sequence>
<dbReference type="Gene3D" id="1.10.10.60">
    <property type="entry name" value="Homeodomain-like"/>
    <property type="match status" value="2"/>
</dbReference>
<dbReference type="PANTHER" id="PTHR43280">
    <property type="entry name" value="ARAC-FAMILY TRANSCRIPTIONAL REGULATOR"/>
    <property type="match status" value="1"/>
</dbReference>
<name>A0A939CHG6_9FIRM</name>
<dbReference type="SUPFAM" id="SSF52172">
    <property type="entry name" value="CheY-like"/>
    <property type="match status" value="1"/>
</dbReference>
<dbReference type="InterPro" id="IPR018062">
    <property type="entry name" value="HTH_AraC-typ_CS"/>
</dbReference>
<dbReference type="PROSITE" id="PS01124">
    <property type="entry name" value="HTH_ARAC_FAMILY_2"/>
    <property type="match status" value="1"/>
</dbReference>
<dbReference type="PROSITE" id="PS00041">
    <property type="entry name" value="HTH_ARAC_FAMILY_1"/>
    <property type="match status" value="1"/>
</dbReference>
<evidence type="ECO:0000256" key="1">
    <source>
        <dbReference type="ARBA" id="ARBA00018672"/>
    </source>
</evidence>
<dbReference type="InterPro" id="IPR020449">
    <property type="entry name" value="Tscrpt_reg_AraC-type_HTH"/>
</dbReference>
<evidence type="ECO:0000256" key="5">
    <source>
        <dbReference type="ARBA" id="ARBA00024867"/>
    </source>
</evidence>
<evidence type="ECO:0000259" key="7">
    <source>
        <dbReference type="PROSITE" id="PS01124"/>
    </source>
</evidence>
<dbReference type="GO" id="GO:0000160">
    <property type="term" value="P:phosphorelay signal transduction system"/>
    <property type="evidence" value="ECO:0007669"/>
    <property type="project" value="InterPro"/>
</dbReference>
<proteinExistence type="predicted"/>
<dbReference type="InterPro" id="IPR018060">
    <property type="entry name" value="HTH_AraC"/>
</dbReference>
<dbReference type="InterPro" id="IPR011006">
    <property type="entry name" value="CheY-like_superfamily"/>
</dbReference>
<evidence type="ECO:0000313" key="10">
    <source>
        <dbReference type="Proteomes" id="UP000737612"/>
    </source>
</evidence>
<evidence type="ECO:0000256" key="6">
    <source>
        <dbReference type="PROSITE-ProRule" id="PRU00169"/>
    </source>
</evidence>
<reference evidence="9" key="1">
    <citation type="submission" date="2021-02" db="EMBL/GenBank/DDBJ databases">
        <title>Metagenome-assembled genomes from human diarrheal sample B26.</title>
        <authorList>
            <person name="Ateba T.P."/>
            <person name="Alayande K.A."/>
            <person name="Mwanza M."/>
        </authorList>
    </citation>
    <scope>NUCLEOTIDE SEQUENCE</scope>
    <source>
        <strain evidence="9">06WH</strain>
    </source>
</reference>
<dbReference type="InterPro" id="IPR001789">
    <property type="entry name" value="Sig_transdc_resp-reg_receiver"/>
</dbReference>
<dbReference type="PROSITE" id="PS50110">
    <property type="entry name" value="RESPONSE_REGULATORY"/>
    <property type="match status" value="1"/>
</dbReference>
<dbReference type="PANTHER" id="PTHR43280:SF2">
    <property type="entry name" value="HTH-TYPE TRANSCRIPTIONAL REGULATOR EXSA"/>
    <property type="match status" value="1"/>
</dbReference>
<dbReference type="Pfam" id="PF12833">
    <property type="entry name" value="HTH_18"/>
    <property type="match status" value="1"/>
</dbReference>
<accession>A0A939CHG6</accession>
<evidence type="ECO:0000256" key="2">
    <source>
        <dbReference type="ARBA" id="ARBA00023015"/>
    </source>
</evidence>
<feature type="domain" description="Response regulatory" evidence="8">
    <location>
        <begin position="2"/>
        <end position="119"/>
    </location>
</feature>
<dbReference type="AlphaFoldDB" id="A0A939CHG6"/>
<keyword evidence="6" id="KW-0597">Phosphoprotein</keyword>
<keyword evidence="4" id="KW-0804">Transcription</keyword>
<dbReference type="Pfam" id="PF00072">
    <property type="entry name" value="Response_reg"/>
    <property type="match status" value="1"/>
</dbReference>
<organism evidence="9 10">
    <name type="scientific">Fusicatenibacter saccharivorans</name>
    <dbReference type="NCBI Taxonomy" id="1150298"/>
    <lineage>
        <taxon>Bacteria</taxon>
        <taxon>Bacillati</taxon>
        <taxon>Bacillota</taxon>
        <taxon>Clostridia</taxon>
        <taxon>Lachnospirales</taxon>
        <taxon>Lachnospiraceae</taxon>
        <taxon>Fusicatenibacter</taxon>
    </lineage>
</organism>
<dbReference type="Gene3D" id="3.40.50.2300">
    <property type="match status" value="1"/>
</dbReference>
<dbReference type="PRINTS" id="PR00032">
    <property type="entry name" value="HTHARAC"/>
</dbReference>
<dbReference type="RefSeq" id="WP_173828293.1">
    <property type="nucleotide sequence ID" value="NZ_JAAINI010000009.1"/>
</dbReference>
<dbReference type="SMART" id="SM00342">
    <property type="entry name" value="HTH_ARAC"/>
    <property type="match status" value="1"/>
</dbReference>
<keyword evidence="3" id="KW-0238">DNA-binding</keyword>
<dbReference type="CDD" id="cd17536">
    <property type="entry name" value="REC_YesN-like"/>
    <property type="match status" value="1"/>
</dbReference>
<dbReference type="EMBL" id="JAFHBD010000018">
    <property type="protein sequence ID" value="MBN2953107.1"/>
    <property type="molecule type" value="Genomic_DNA"/>
</dbReference>
<protein>
    <recommendedName>
        <fullName evidence="1">Stage 0 sporulation protein A homolog</fullName>
    </recommendedName>
</protein>
<feature type="modified residue" description="4-aspartylphosphate" evidence="6">
    <location>
        <position position="54"/>
    </location>
</feature>
<dbReference type="Proteomes" id="UP000737612">
    <property type="component" value="Unassembled WGS sequence"/>
</dbReference>
<keyword evidence="2" id="KW-0805">Transcription regulation</keyword>
<comment type="function">
    <text evidence="5">May play the central regulatory role in sporulation. It may be an element of the effector pathway responsible for the activation of sporulation genes in response to nutritional stress. Spo0A may act in concert with spo0H (a sigma factor) to control the expression of some genes that are critical to the sporulation process.</text>
</comment>
<comment type="caution">
    <text evidence="9">The sequence shown here is derived from an EMBL/GenBank/DDBJ whole genome shotgun (WGS) entry which is preliminary data.</text>
</comment>
<evidence type="ECO:0000259" key="8">
    <source>
        <dbReference type="PROSITE" id="PS50110"/>
    </source>
</evidence>
<feature type="domain" description="HTH araC/xylS-type" evidence="7">
    <location>
        <begin position="429"/>
        <end position="526"/>
    </location>
</feature>
<evidence type="ECO:0000313" key="9">
    <source>
        <dbReference type="EMBL" id="MBN2953107.1"/>
    </source>
</evidence>
<dbReference type="GO" id="GO:0003700">
    <property type="term" value="F:DNA-binding transcription factor activity"/>
    <property type="evidence" value="ECO:0007669"/>
    <property type="project" value="InterPro"/>
</dbReference>